<keyword evidence="6 8" id="KW-0472">Membrane</keyword>
<feature type="transmembrane region" description="Helical" evidence="8">
    <location>
        <begin position="135"/>
        <end position="157"/>
    </location>
</feature>
<feature type="transmembrane region" description="Helical" evidence="8">
    <location>
        <begin position="291"/>
        <end position="312"/>
    </location>
</feature>
<feature type="transmembrane region" description="Helical" evidence="8">
    <location>
        <begin position="387"/>
        <end position="406"/>
    </location>
</feature>
<dbReference type="InterPro" id="IPR036259">
    <property type="entry name" value="MFS_trans_sf"/>
</dbReference>
<feature type="transmembrane region" description="Helical" evidence="8">
    <location>
        <begin position="37"/>
        <end position="60"/>
    </location>
</feature>
<gene>
    <name evidence="10" type="ORF">BDV39DRAFT_201075</name>
</gene>
<reference evidence="11" key="1">
    <citation type="submission" date="2019-04" db="EMBL/GenBank/DDBJ databases">
        <title>Friends and foes A comparative genomics studyof 23 Aspergillus species from section Flavi.</title>
        <authorList>
            <consortium name="DOE Joint Genome Institute"/>
            <person name="Kjaerbolling I."/>
            <person name="Vesth T."/>
            <person name="Frisvad J.C."/>
            <person name="Nybo J.L."/>
            <person name="Theobald S."/>
            <person name="Kildgaard S."/>
            <person name="Isbrandt T."/>
            <person name="Kuo A."/>
            <person name="Sato A."/>
            <person name="Lyhne E.K."/>
            <person name="Kogle M.E."/>
            <person name="Wiebenga A."/>
            <person name="Kun R.S."/>
            <person name="Lubbers R.J."/>
            <person name="Makela M.R."/>
            <person name="Barry K."/>
            <person name="Chovatia M."/>
            <person name="Clum A."/>
            <person name="Daum C."/>
            <person name="Haridas S."/>
            <person name="He G."/>
            <person name="LaButti K."/>
            <person name="Lipzen A."/>
            <person name="Mondo S."/>
            <person name="Riley R."/>
            <person name="Salamov A."/>
            <person name="Simmons B.A."/>
            <person name="Magnuson J.K."/>
            <person name="Henrissat B."/>
            <person name="Mortensen U.H."/>
            <person name="Larsen T.O."/>
            <person name="Devries R.P."/>
            <person name="Grigoriev I.V."/>
            <person name="Machida M."/>
            <person name="Baker S.E."/>
            <person name="Andersen M.R."/>
        </authorList>
    </citation>
    <scope>NUCLEOTIDE SEQUENCE [LARGE SCALE GENOMIC DNA]</scope>
    <source>
        <strain evidence="11">CBS 130017</strain>
    </source>
</reference>
<sequence>MRISRPEQTSAPVAGGKRLLEVLPSTTLPWWRVRHLLLLNLTLLVPFVSQSVVGFDGSMMNGLQSLPQWRNYFNHPSSSILGSINAVYPVGKILGLFSSALIGDRFGRRIPFYEGLFILLASAAIQGAAQNIAMFIASRLLIGFGTGCVIQTCPIIVSELSYPTHRGRFVSLYFSTYYMGSFLAAWITYGTFRINNTFAWRIPSILQAAIPLLQACVAWVVPESPRWLMAKGRVEEARQILVQYHAGGDDSSPLVAFEMEEIQKSLEEEAFLSKSSYLDLFRTTANRKRTIIAAIVGFYGSWAGNSVISYYLSLVLNTIGIEDVASQTLINALLQLFSWLCAVFAGAVIDRVGRRPMWLISAVGMCLSFVLWTVLSSQFDATKDKAIGRAVLAFIFIYTLFFTIGISPMSYAYPIELYQYTLRGRGLSFSNSITMCGLILGMFVNPMALTSIGWRYYIVFCVLLGLMIVLVYFLFPETKGRTLEEIAEIFDTQTEDIDGIELKSKEVHVEYAQEKESKL</sequence>
<feature type="transmembrane region" description="Helical" evidence="8">
    <location>
        <begin position="454"/>
        <end position="475"/>
    </location>
</feature>
<dbReference type="InterPro" id="IPR020846">
    <property type="entry name" value="MFS_dom"/>
</dbReference>
<keyword evidence="4 8" id="KW-0812">Transmembrane</keyword>
<organism evidence="10 11">
    <name type="scientific">Aspergillus sergii</name>
    <dbReference type="NCBI Taxonomy" id="1034303"/>
    <lineage>
        <taxon>Eukaryota</taxon>
        <taxon>Fungi</taxon>
        <taxon>Dikarya</taxon>
        <taxon>Ascomycota</taxon>
        <taxon>Pezizomycotina</taxon>
        <taxon>Eurotiomycetes</taxon>
        <taxon>Eurotiomycetidae</taxon>
        <taxon>Eurotiales</taxon>
        <taxon>Aspergillaceae</taxon>
        <taxon>Aspergillus</taxon>
        <taxon>Aspergillus subgen. Circumdati</taxon>
    </lineage>
</organism>
<dbReference type="PROSITE" id="PS00216">
    <property type="entry name" value="SUGAR_TRANSPORT_1"/>
    <property type="match status" value="1"/>
</dbReference>
<comment type="subcellular location">
    <subcellularLocation>
        <location evidence="1">Membrane</location>
        <topology evidence="1">Multi-pass membrane protein</topology>
    </subcellularLocation>
</comment>
<dbReference type="PROSITE" id="PS50850">
    <property type="entry name" value="MFS"/>
    <property type="match status" value="1"/>
</dbReference>
<dbReference type="Proteomes" id="UP000325945">
    <property type="component" value="Unassembled WGS sequence"/>
</dbReference>
<dbReference type="PANTHER" id="PTHR48022">
    <property type="entry name" value="PLASTIDIC GLUCOSE TRANSPORTER 4"/>
    <property type="match status" value="1"/>
</dbReference>
<evidence type="ECO:0000256" key="4">
    <source>
        <dbReference type="ARBA" id="ARBA00022692"/>
    </source>
</evidence>
<feature type="transmembrane region" description="Helical" evidence="8">
    <location>
        <begin position="110"/>
        <end position="129"/>
    </location>
</feature>
<keyword evidence="11" id="KW-1185">Reference proteome</keyword>
<dbReference type="Gene3D" id="1.20.1250.20">
    <property type="entry name" value="MFS general substrate transporter like domains"/>
    <property type="match status" value="1"/>
</dbReference>
<evidence type="ECO:0000256" key="5">
    <source>
        <dbReference type="ARBA" id="ARBA00022989"/>
    </source>
</evidence>
<dbReference type="Pfam" id="PF00083">
    <property type="entry name" value="Sugar_tr"/>
    <property type="match status" value="1"/>
</dbReference>
<dbReference type="InterPro" id="IPR050360">
    <property type="entry name" value="MFS_Sugar_Transporters"/>
</dbReference>
<dbReference type="FunFam" id="1.20.1250.20:FF:000117">
    <property type="entry name" value="MFS hexose transporter"/>
    <property type="match status" value="1"/>
</dbReference>
<dbReference type="InterPro" id="IPR005829">
    <property type="entry name" value="Sugar_transporter_CS"/>
</dbReference>
<dbReference type="InterPro" id="IPR005828">
    <property type="entry name" value="MFS_sugar_transport-like"/>
</dbReference>
<dbReference type="PRINTS" id="PR00171">
    <property type="entry name" value="SUGRTRNSPORT"/>
</dbReference>
<feature type="transmembrane region" description="Helical" evidence="8">
    <location>
        <begin position="80"/>
        <end position="103"/>
    </location>
</feature>
<feature type="transmembrane region" description="Helical" evidence="8">
    <location>
        <begin position="169"/>
        <end position="192"/>
    </location>
</feature>
<dbReference type="InterPro" id="IPR003663">
    <property type="entry name" value="Sugar/inositol_transpt"/>
</dbReference>
<evidence type="ECO:0000256" key="1">
    <source>
        <dbReference type="ARBA" id="ARBA00004141"/>
    </source>
</evidence>
<evidence type="ECO:0000259" key="9">
    <source>
        <dbReference type="PROSITE" id="PS50850"/>
    </source>
</evidence>
<dbReference type="NCBIfam" id="TIGR00879">
    <property type="entry name" value="SP"/>
    <property type="match status" value="1"/>
</dbReference>
<comment type="similarity">
    <text evidence="2 7">Belongs to the major facilitator superfamily. Sugar transporter (TC 2.A.1.1) family.</text>
</comment>
<evidence type="ECO:0000256" key="8">
    <source>
        <dbReference type="SAM" id="Phobius"/>
    </source>
</evidence>
<evidence type="ECO:0000256" key="3">
    <source>
        <dbReference type="ARBA" id="ARBA00022448"/>
    </source>
</evidence>
<dbReference type="GO" id="GO:0016020">
    <property type="term" value="C:membrane"/>
    <property type="evidence" value="ECO:0007669"/>
    <property type="project" value="UniProtKB-SubCell"/>
</dbReference>
<accession>A0A5N6XDU7</accession>
<feature type="transmembrane region" description="Helical" evidence="8">
    <location>
        <begin position="427"/>
        <end position="448"/>
    </location>
</feature>
<evidence type="ECO:0000256" key="7">
    <source>
        <dbReference type="RuleBase" id="RU003346"/>
    </source>
</evidence>
<protein>
    <submittedName>
        <fullName evidence="10">General substrate transporter</fullName>
    </submittedName>
</protein>
<dbReference type="SUPFAM" id="SSF103473">
    <property type="entry name" value="MFS general substrate transporter"/>
    <property type="match status" value="1"/>
</dbReference>
<proteinExistence type="inferred from homology"/>
<evidence type="ECO:0000313" key="11">
    <source>
        <dbReference type="Proteomes" id="UP000325945"/>
    </source>
</evidence>
<feature type="transmembrane region" description="Helical" evidence="8">
    <location>
        <begin position="332"/>
        <end position="349"/>
    </location>
</feature>
<feature type="transmembrane region" description="Helical" evidence="8">
    <location>
        <begin position="198"/>
        <end position="221"/>
    </location>
</feature>
<evidence type="ECO:0000313" key="10">
    <source>
        <dbReference type="EMBL" id="KAE8331425.1"/>
    </source>
</evidence>
<dbReference type="PANTHER" id="PTHR48022:SF3">
    <property type="entry name" value="HEXOSE TRANSPORTER PROTEIN (AFU_ORTHOLOGUE AFUA_8G04480)-RELATED"/>
    <property type="match status" value="1"/>
</dbReference>
<feature type="transmembrane region" description="Helical" evidence="8">
    <location>
        <begin position="356"/>
        <end position="375"/>
    </location>
</feature>
<feature type="domain" description="Major facilitator superfamily (MFS) profile" evidence="9">
    <location>
        <begin position="42"/>
        <end position="479"/>
    </location>
</feature>
<evidence type="ECO:0000256" key="2">
    <source>
        <dbReference type="ARBA" id="ARBA00010992"/>
    </source>
</evidence>
<dbReference type="PROSITE" id="PS00217">
    <property type="entry name" value="SUGAR_TRANSPORT_2"/>
    <property type="match status" value="1"/>
</dbReference>
<dbReference type="AlphaFoldDB" id="A0A5N6XDU7"/>
<evidence type="ECO:0000256" key="6">
    <source>
        <dbReference type="ARBA" id="ARBA00023136"/>
    </source>
</evidence>
<name>A0A5N6XDU7_9EURO</name>
<keyword evidence="5 8" id="KW-1133">Transmembrane helix</keyword>
<dbReference type="EMBL" id="ML741769">
    <property type="protein sequence ID" value="KAE8331425.1"/>
    <property type="molecule type" value="Genomic_DNA"/>
</dbReference>
<keyword evidence="3 7" id="KW-0813">Transport</keyword>
<dbReference type="GO" id="GO:0005351">
    <property type="term" value="F:carbohydrate:proton symporter activity"/>
    <property type="evidence" value="ECO:0007669"/>
    <property type="project" value="TreeGrafter"/>
</dbReference>